<dbReference type="Gene3D" id="3.90.1200.10">
    <property type="match status" value="1"/>
</dbReference>
<accession>A0A927JAG7</accession>
<dbReference type="GO" id="GO:0016301">
    <property type="term" value="F:kinase activity"/>
    <property type="evidence" value="ECO:0007669"/>
    <property type="project" value="UniProtKB-KW"/>
</dbReference>
<evidence type="ECO:0000313" key="2">
    <source>
        <dbReference type="Proteomes" id="UP000642993"/>
    </source>
</evidence>
<dbReference type="InterPro" id="IPR011009">
    <property type="entry name" value="Kinase-like_dom_sf"/>
</dbReference>
<name>A0A927JAG7_9ACTN</name>
<gene>
    <name evidence="1" type="ORF">HT102_02210</name>
</gene>
<dbReference type="SUPFAM" id="SSF56112">
    <property type="entry name" value="Protein kinase-like (PK-like)"/>
    <property type="match status" value="1"/>
</dbReference>
<sequence>MTAMMPDPPEPARSVVAAAEQLLAKRYGVVVRLADPEDLGGSGQAIVLRVRVAESPIRLSRTLIIKQIHDRTRSPRNGQTHVESFLREAVSYQFANSLDARHRPGPELLAHDLDQHLLILSDLGDVPTLGAVVQEEQGADTTNVLMGLAQSLGRMHAATAGRSEDFGALLRRARSRFPMSPDLPPEPFLDALREAPRLLADRLGVATPAGIQQRVNGYAELLTSTSYRAFSPGDLCPDNIVVSASGIRFLDYESGGFRDATLDLGCLLVSFPQCSCDLGLAPEQADAMVDAWLAEVEGVWPQLREGDLLRDRLLAARTVWVWLSTAWHLPDDYSRRAAEREHSRARPAAQALESRWAGLALAADTAGAEDLAQHATEVMDALSGQRSPFARRSARIR</sequence>
<dbReference type="Proteomes" id="UP000642993">
    <property type="component" value="Unassembled WGS sequence"/>
</dbReference>
<keyword evidence="2" id="KW-1185">Reference proteome</keyword>
<keyword evidence="1" id="KW-0808">Transferase</keyword>
<proteinExistence type="predicted"/>
<keyword evidence="1" id="KW-0418">Kinase</keyword>
<organism evidence="1 2">
    <name type="scientific">Lolliginicoccus lacisalsi</name>
    <dbReference type="NCBI Taxonomy" id="2742202"/>
    <lineage>
        <taxon>Bacteria</taxon>
        <taxon>Bacillati</taxon>
        <taxon>Actinomycetota</taxon>
        <taxon>Actinomycetes</taxon>
        <taxon>Mycobacteriales</taxon>
        <taxon>Hoyosellaceae</taxon>
        <taxon>Lolliginicoccus</taxon>
    </lineage>
</organism>
<dbReference type="RefSeq" id="WP_192037762.1">
    <property type="nucleotide sequence ID" value="NZ_JACYWE010000001.1"/>
</dbReference>
<dbReference type="EMBL" id="JACYWE010000001">
    <property type="protein sequence ID" value="MBD8505305.1"/>
    <property type="molecule type" value="Genomic_DNA"/>
</dbReference>
<dbReference type="AlphaFoldDB" id="A0A927JAG7"/>
<protein>
    <submittedName>
        <fullName evidence="1">Kinase</fullName>
    </submittedName>
</protein>
<reference evidence="1" key="1">
    <citation type="submission" date="2020-09" db="EMBL/GenBank/DDBJ databases">
        <title>Hoyosella lacisalsi sp. nov., a halotolerant actinobacterium isolated from soil of Lake Gudzhirganskoe.</title>
        <authorList>
            <person name="Yang Q."/>
            <person name="Guo P.Y."/>
            <person name="Liu S.W."/>
            <person name="Li F.N."/>
            <person name="Sun C.H."/>
        </authorList>
    </citation>
    <scope>NUCLEOTIDE SEQUENCE</scope>
    <source>
        <strain evidence="1">G463</strain>
    </source>
</reference>
<evidence type="ECO:0000313" key="1">
    <source>
        <dbReference type="EMBL" id="MBD8505305.1"/>
    </source>
</evidence>
<comment type="caution">
    <text evidence="1">The sequence shown here is derived from an EMBL/GenBank/DDBJ whole genome shotgun (WGS) entry which is preliminary data.</text>
</comment>